<evidence type="ECO:0000256" key="1">
    <source>
        <dbReference type="ARBA" id="ARBA00037349"/>
    </source>
</evidence>
<dbReference type="OrthoDB" id="21124at2759"/>
<feature type="compositionally biased region" description="Basic and acidic residues" evidence="4">
    <location>
        <begin position="37"/>
        <end position="53"/>
    </location>
</feature>
<feature type="compositionally biased region" description="Polar residues" evidence="4">
    <location>
        <begin position="1"/>
        <end position="18"/>
    </location>
</feature>
<feature type="compositionally biased region" description="Polar residues" evidence="4">
    <location>
        <begin position="313"/>
        <end position="323"/>
    </location>
</feature>
<keyword evidence="3" id="KW-0539">Nucleus</keyword>
<comment type="subcellular location">
    <subcellularLocation>
        <location evidence="3">Nucleus</location>
    </subcellularLocation>
</comment>
<feature type="region of interest" description="Disordered" evidence="4">
    <location>
        <begin position="313"/>
        <end position="338"/>
    </location>
</feature>
<comment type="similarity">
    <text evidence="2">Belongs to the IWS1 family.</text>
</comment>
<evidence type="ECO:0000259" key="5">
    <source>
        <dbReference type="PROSITE" id="PS51319"/>
    </source>
</evidence>
<feature type="region of interest" description="Disordered" evidence="4">
    <location>
        <begin position="386"/>
        <end position="407"/>
    </location>
</feature>
<comment type="caution">
    <text evidence="6">The sequence shown here is derived from an EMBL/GenBank/DDBJ whole genome shotgun (WGS) entry which is preliminary data.</text>
</comment>
<dbReference type="InterPro" id="IPR051037">
    <property type="entry name" value="RNAPII_TF_IWS1"/>
</dbReference>
<feature type="domain" description="TFIIS N-terminal" evidence="5">
    <location>
        <begin position="201"/>
        <end position="278"/>
    </location>
</feature>
<gene>
    <name evidence="6" type="ORF">Amon01_000519700</name>
</gene>
<dbReference type="PROSITE" id="PS51319">
    <property type="entry name" value="TFIIS_N"/>
    <property type="match status" value="1"/>
</dbReference>
<dbReference type="AlphaFoldDB" id="A0A9W7DHH4"/>
<feature type="compositionally biased region" description="Basic and acidic residues" evidence="4">
    <location>
        <begin position="80"/>
        <end position="91"/>
    </location>
</feature>
<protein>
    <submittedName>
        <fullName evidence="6">Unnamed protein product</fullName>
    </submittedName>
</protein>
<dbReference type="EMBL" id="BSXU01002770">
    <property type="protein sequence ID" value="GMG39266.1"/>
    <property type="molecule type" value="Genomic_DNA"/>
</dbReference>
<dbReference type="PANTHER" id="PTHR46010">
    <property type="entry name" value="PROTEIN IWS1 HOMOLOG"/>
    <property type="match status" value="1"/>
</dbReference>
<dbReference type="GO" id="GO:0016973">
    <property type="term" value="P:poly(A)+ mRNA export from nucleus"/>
    <property type="evidence" value="ECO:0007669"/>
    <property type="project" value="TreeGrafter"/>
</dbReference>
<reference evidence="6" key="1">
    <citation type="submission" date="2023-04" db="EMBL/GenBank/DDBJ databases">
        <title>Ambrosiozyma monospora NBRC 1965.</title>
        <authorList>
            <person name="Ichikawa N."/>
            <person name="Sato H."/>
            <person name="Tonouchi N."/>
        </authorList>
    </citation>
    <scope>NUCLEOTIDE SEQUENCE</scope>
    <source>
        <strain evidence="6">NBRC 1965</strain>
    </source>
</reference>
<evidence type="ECO:0000256" key="3">
    <source>
        <dbReference type="PROSITE-ProRule" id="PRU00649"/>
    </source>
</evidence>
<sequence length="407" mass="46925">MSDISRPTTPDSRAQSPSFIDEEDNFDNTDNQQPKQEPQDSDKEPDLESDLLKLSKHKKTEGSSTSSKPKHEIKHKRRSPSPEKERKREREEPIDEEQPVKDEMMDEDEAERKKRDFEERFQALIKKPTKKRRNNEIDLEAMQDETIAMLKHKMKEAAAMDVDCVNNKKPATHKLQLLPQVKGTLLKSNLYDSILDNNMLEAVRIWLEPLPDSSLPAFEIQRTLFNELPKLPIKTIHLRESGLGKVVLFYQKSKKADPSLKRIAEKLIGDWTRPIMGRSDNYRAKKVQSVVFNLQKFQSDMKVRNTQQTIADTTKNQRKSLYQESADRRKRAAAPEARTSVYTVAPQVDPNMLNRQGYRGSVRQMGIGSSLNRDERFKKLNQKLTQMSQKKKTTKKGGVSIEGRGLV</sequence>
<dbReference type="Pfam" id="PF08711">
    <property type="entry name" value="Med26"/>
    <property type="match status" value="1"/>
</dbReference>
<dbReference type="InterPro" id="IPR035441">
    <property type="entry name" value="TFIIS/LEDGF_dom_sf"/>
</dbReference>
<evidence type="ECO:0000256" key="4">
    <source>
        <dbReference type="SAM" id="MobiDB-lite"/>
    </source>
</evidence>
<comment type="function">
    <text evidence="1">Transcription factor involved in RNA polymerase II transcription regulation. May function in both SPT15/TBP post-recruitment and recruitment steps of transcription.</text>
</comment>
<accession>A0A9W7DHH4</accession>
<keyword evidence="7" id="KW-1185">Reference proteome</keyword>
<dbReference type="InterPro" id="IPR017923">
    <property type="entry name" value="TFIIS_N"/>
</dbReference>
<dbReference type="Gene3D" id="1.20.930.10">
    <property type="entry name" value="Conserved domain common to transcription factors TFIIS, elongin A, CRSP70"/>
    <property type="match status" value="1"/>
</dbReference>
<evidence type="ECO:0000313" key="7">
    <source>
        <dbReference type="Proteomes" id="UP001165063"/>
    </source>
</evidence>
<name>A0A9W7DHH4_AMBMO</name>
<organism evidence="6 7">
    <name type="scientific">Ambrosiozyma monospora</name>
    <name type="common">Yeast</name>
    <name type="synonym">Endomycopsis monosporus</name>
    <dbReference type="NCBI Taxonomy" id="43982"/>
    <lineage>
        <taxon>Eukaryota</taxon>
        <taxon>Fungi</taxon>
        <taxon>Dikarya</taxon>
        <taxon>Ascomycota</taxon>
        <taxon>Saccharomycotina</taxon>
        <taxon>Pichiomycetes</taxon>
        <taxon>Pichiales</taxon>
        <taxon>Pichiaceae</taxon>
        <taxon>Ambrosiozyma</taxon>
    </lineage>
</organism>
<evidence type="ECO:0000313" key="6">
    <source>
        <dbReference type="EMBL" id="GMG39266.1"/>
    </source>
</evidence>
<dbReference type="PANTHER" id="PTHR46010:SF1">
    <property type="entry name" value="PROTEIN IWS1 HOMOLOG"/>
    <property type="match status" value="1"/>
</dbReference>
<dbReference type="GO" id="GO:0005634">
    <property type="term" value="C:nucleus"/>
    <property type="evidence" value="ECO:0007669"/>
    <property type="project" value="UniProtKB-SubCell"/>
</dbReference>
<evidence type="ECO:0000256" key="2">
    <source>
        <dbReference type="ARBA" id="ARBA00037992"/>
    </source>
</evidence>
<dbReference type="Proteomes" id="UP001165063">
    <property type="component" value="Unassembled WGS sequence"/>
</dbReference>
<proteinExistence type="inferred from homology"/>
<feature type="region of interest" description="Disordered" evidence="4">
    <location>
        <begin position="1"/>
        <end position="115"/>
    </location>
</feature>